<comment type="caution">
    <text evidence="2">The sequence shown here is derived from an EMBL/GenBank/DDBJ whole genome shotgun (WGS) entry which is preliminary data.</text>
</comment>
<sequence length="270" mass="29575">MIRWRVRTERTGCERGGRARPAEVAQDKAQALAVVPRDGYSYPGRRAYPCRGPIARAGSASPTAARGVSPHIPDAVVVQLSFFTWNNWLRNSKGADVDISAVNRGAGAVCDAPPVCGTIVRQCEISVTVSFTLDRLVGVTATCRDVRRVKDGYYITIKLWGVCGLIAVVCACAGEMMFRGSGGGSGRVLAPYAGAAACADHDADDGIRVLFLSVLCFNQRLQHTAGPQSFLNDIHPHSRRTPIKKCYYEFRGTRDRFVFRWSRIRLILNL</sequence>
<dbReference type="EMBL" id="BGZK01000149">
    <property type="protein sequence ID" value="GBP23259.1"/>
    <property type="molecule type" value="Genomic_DNA"/>
</dbReference>
<gene>
    <name evidence="2" type="ORF">EVAR_75972_1</name>
</gene>
<evidence type="ECO:0000256" key="1">
    <source>
        <dbReference type="SAM" id="Phobius"/>
    </source>
</evidence>
<evidence type="ECO:0000313" key="2">
    <source>
        <dbReference type="EMBL" id="GBP23259.1"/>
    </source>
</evidence>
<dbReference type="Proteomes" id="UP000299102">
    <property type="component" value="Unassembled WGS sequence"/>
</dbReference>
<reference evidence="2 3" key="1">
    <citation type="journal article" date="2019" name="Commun. Biol.">
        <title>The bagworm genome reveals a unique fibroin gene that provides high tensile strength.</title>
        <authorList>
            <person name="Kono N."/>
            <person name="Nakamura H."/>
            <person name="Ohtoshi R."/>
            <person name="Tomita M."/>
            <person name="Numata K."/>
            <person name="Arakawa K."/>
        </authorList>
    </citation>
    <scope>NUCLEOTIDE SEQUENCE [LARGE SCALE GENOMIC DNA]</scope>
</reference>
<keyword evidence="1" id="KW-1133">Transmembrane helix</keyword>
<feature type="transmembrane region" description="Helical" evidence="1">
    <location>
        <begin position="157"/>
        <end position="178"/>
    </location>
</feature>
<accession>A0A4C1UAB7</accession>
<dbReference type="AlphaFoldDB" id="A0A4C1UAB7"/>
<protein>
    <submittedName>
        <fullName evidence="2">Uncharacterized protein</fullName>
    </submittedName>
</protein>
<keyword evidence="1" id="KW-0472">Membrane</keyword>
<evidence type="ECO:0000313" key="3">
    <source>
        <dbReference type="Proteomes" id="UP000299102"/>
    </source>
</evidence>
<keyword evidence="3" id="KW-1185">Reference proteome</keyword>
<name>A0A4C1UAB7_EUMVA</name>
<organism evidence="2 3">
    <name type="scientific">Eumeta variegata</name>
    <name type="common">Bagworm moth</name>
    <name type="synonym">Eumeta japonica</name>
    <dbReference type="NCBI Taxonomy" id="151549"/>
    <lineage>
        <taxon>Eukaryota</taxon>
        <taxon>Metazoa</taxon>
        <taxon>Ecdysozoa</taxon>
        <taxon>Arthropoda</taxon>
        <taxon>Hexapoda</taxon>
        <taxon>Insecta</taxon>
        <taxon>Pterygota</taxon>
        <taxon>Neoptera</taxon>
        <taxon>Endopterygota</taxon>
        <taxon>Lepidoptera</taxon>
        <taxon>Glossata</taxon>
        <taxon>Ditrysia</taxon>
        <taxon>Tineoidea</taxon>
        <taxon>Psychidae</taxon>
        <taxon>Oiketicinae</taxon>
        <taxon>Eumeta</taxon>
    </lineage>
</organism>
<keyword evidence="1" id="KW-0812">Transmembrane</keyword>
<proteinExistence type="predicted"/>